<feature type="transmembrane region" description="Helical" evidence="2">
    <location>
        <begin position="140"/>
        <end position="158"/>
    </location>
</feature>
<evidence type="ECO:0000256" key="3">
    <source>
        <dbReference type="SAM" id="SignalP"/>
    </source>
</evidence>
<feature type="signal peptide" evidence="3">
    <location>
        <begin position="1"/>
        <end position="27"/>
    </location>
</feature>
<name>A0ABW1TVK6_9BURK</name>
<reference evidence="5" key="1">
    <citation type="journal article" date="2019" name="Int. J. Syst. Evol. Microbiol.">
        <title>The Global Catalogue of Microorganisms (GCM) 10K type strain sequencing project: providing services to taxonomists for standard genome sequencing and annotation.</title>
        <authorList>
            <consortium name="The Broad Institute Genomics Platform"/>
            <consortium name="The Broad Institute Genome Sequencing Center for Infectious Disease"/>
            <person name="Wu L."/>
            <person name="Ma J."/>
        </authorList>
    </citation>
    <scope>NUCLEOTIDE SEQUENCE [LARGE SCALE GENOMIC DNA]</scope>
    <source>
        <strain evidence="5">CCUG 39402</strain>
    </source>
</reference>
<keyword evidence="2" id="KW-0812">Transmembrane</keyword>
<protein>
    <submittedName>
        <fullName evidence="4">Tetratricopeptide repeat protein</fullName>
    </submittedName>
</protein>
<dbReference type="Gene3D" id="1.25.40.10">
    <property type="entry name" value="Tetratricopeptide repeat domain"/>
    <property type="match status" value="1"/>
</dbReference>
<sequence>MQYASIIQRAARWLAVAAFLSFGFAMAQSEPGMNEIYATARAGKLDEAQKMITHVLITHPDSAKAHFVQSELFARQGNLNKARDALGAAEKLAPGLPFAKPEAVQALRSQLSARNVPSVTGDPPVRKLAPVTAPSSSSSWGLPLLLAAGVIGAGYFIFRRRAPVQAVQQPVYANQDGLSGPQTFGAATMQPAPGQPPGSGLGGQVMGGIATGLAVGAGVMAAEAIGRNLMGSRSQTGLLPENRSNNDYQPGTANTDMGGQNFGVNDPGSWDDAGAADAGGDWDN</sequence>
<feature type="region of interest" description="Disordered" evidence="1">
    <location>
        <begin position="178"/>
        <end position="198"/>
    </location>
</feature>
<feature type="compositionally biased region" description="Polar residues" evidence="1">
    <location>
        <begin position="233"/>
        <end position="258"/>
    </location>
</feature>
<gene>
    <name evidence="4" type="ORF">ACFQND_05975</name>
</gene>
<dbReference type="EMBL" id="JBHSRS010000013">
    <property type="protein sequence ID" value="MFC6280778.1"/>
    <property type="molecule type" value="Genomic_DNA"/>
</dbReference>
<keyword evidence="2" id="KW-1133">Transmembrane helix</keyword>
<evidence type="ECO:0000313" key="5">
    <source>
        <dbReference type="Proteomes" id="UP001596270"/>
    </source>
</evidence>
<dbReference type="RefSeq" id="WP_371435741.1">
    <property type="nucleotide sequence ID" value="NZ_JBHSRS010000013.1"/>
</dbReference>
<keyword evidence="5" id="KW-1185">Reference proteome</keyword>
<evidence type="ECO:0000256" key="2">
    <source>
        <dbReference type="SAM" id="Phobius"/>
    </source>
</evidence>
<feature type="compositionally biased region" description="Low complexity" evidence="1">
    <location>
        <begin position="270"/>
        <end position="284"/>
    </location>
</feature>
<evidence type="ECO:0000313" key="4">
    <source>
        <dbReference type="EMBL" id="MFC6280778.1"/>
    </source>
</evidence>
<accession>A0ABW1TVK6</accession>
<proteinExistence type="predicted"/>
<feature type="chain" id="PRO_5047107880" evidence="3">
    <location>
        <begin position="28"/>
        <end position="284"/>
    </location>
</feature>
<feature type="region of interest" description="Disordered" evidence="1">
    <location>
        <begin position="233"/>
        <end position="284"/>
    </location>
</feature>
<dbReference type="SUPFAM" id="SSF48452">
    <property type="entry name" value="TPR-like"/>
    <property type="match status" value="1"/>
</dbReference>
<evidence type="ECO:0000256" key="1">
    <source>
        <dbReference type="SAM" id="MobiDB-lite"/>
    </source>
</evidence>
<organism evidence="4 5">
    <name type="scientific">Polaromonas aquatica</name>
    <dbReference type="NCBI Taxonomy" id="332657"/>
    <lineage>
        <taxon>Bacteria</taxon>
        <taxon>Pseudomonadati</taxon>
        <taxon>Pseudomonadota</taxon>
        <taxon>Betaproteobacteria</taxon>
        <taxon>Burkholderiales</taxon>
        <taxon>Comamonadaceae</taxon>
        <taxon>Polaromonas</taxon>
    </lineage>
</organism>
<comment type="caution">
    <text evidence="4">The sequence shown here is derived from an EMBL/GenBank/DDBJ whole genome shotgun (WGS) entry which is preliminary data.</text>
</comment>
<dbReference type="Proteomes" id="UP001596270">
    <property type="component" value="Unassembled WGS sequence"/>
</dbReference>
<keyword evidence="2" id="KW-0472">Membrane</keyword>
<dbReference type="InterPro" id="IPR011990">
    <property type="entry name" value="TPR-like_helical_dom_sf"/>
</dbReference>
<keyword evidence="3" id="KW-0732">Signal</keyword>